<keyword evidence="8" id="KW-1185">Reference proteome</keyword>
<dbReference type="SUPFAM" id="SSF88946">
    <property type="entry name" value="Sigma2 domain of RNA polymerase sigma factors"/>
    <property type="match status" value="1"/>
</dbReference>
<name>A0A6M1TFL8_9BACT</name>
<dbReference type="InterPro" id="IPR013249">
    <property type="entry name" value="RNA_pol_sigma70_r4_t2"/>
</dbReference>
<sequence>MTEQKQEKIFKHWLDNHKALLFKVVRAYAFSPKDHDDLFQEIAIQVWRSIPNFKKNSAVTTWLYRIALNTAMKWTRKETKHHDGHSSFDDFWHLLHKKETDLDPRLDWLYEQISQLDKIDRSITLLMLDGFSYKEMSHILGLSVSHIGVKIHRIKKHLISLSEDYEHHEI</sequence>
<dbReference type="AlphaFoldDB" id="A0A6M1TFL8"/>
<dbReference type="EMBL" id="JAALLS010000003">
    <property type="protein sequence ID" value="NGP87430.1"/>
    <property type="molecule type" value="Genomic_DNA"/>
</dbReference>
<evidence type="ECO:0000256" key="1">
    <source>
        <dbReference type="ARBA" id="ARBA00010641"/>
    </source>
</evidence>
<keyword evidence="4" id="KW-0804">Transcription</keyword>
<evidence type="ECO:0000313" key="7">
    <source>
        <dbReference type="EMBL" id="NGP87430.1"/>
    </source>
</evidence>
<gene>
    <name evidence="7" type="ORF">G3569_03605</name>
</gene>
<dbReference type="GO" id="GO:0016987">
    <property type="term" value="F:sigma factor activity"/>
    <property type="evidence" value="ECO:0007669"/>
    <property type="project" value="UniProtKB-KW"/>
</dbReference>
<keyword evidence="2" id="KW-0805">Transcription regulation</keyword>
<dbReference type="NCBIfam" id="TIGR02937">
    <property type="entry name" value="sigma70-ECF"/>
    <property type="match status" value="1"/>
</dbReference>
<dbReference type="PANTHER" id="PTHR43133:SF45">
    <property type="entry name" value="RNA POLYMERASE ECF-TYPE SIGMA FACTOR"/>
    <property type="match status" value="1"/>
</dbReference>
<dbReference type="GO" id="GO:0006352">
    <property type="term" value="P:DNA-templated transcription initiation"/>
    <property type="evidence" value="ECO:0007669"/>
    <property type="project" value="InterPro"/>
</dbReference>
<dbReference type="InterPro" id="IPR013325">
    <property type="entry name" value="RNA_pol_sigma_r2"/>
</dbReference>
<comment type="similarity">
    <text evidence="1">Belongs to the sigma-70 factor family. ECF subfamily.</text>
</comment>
<dbReference type="SUPFAM" id="SSF88659">
    <property type="entry name" value="Sigma3 and sigma4 domains of RNA polymerase sigma factors"/>
    <property type="match status" value="1"/>
</dbReference>
<evidence type="ECO:0000259" key="5">
    <source>
        <dbReference type="Pfam" id="PF04542"/>
    </source>
</evidence>
<dbReference type="InterPro" id="IPR014284">
    <property type="entry name" value="RNA_pol_sigma-70_dom"/>
</dbReference>
<feature type="domain" description="RNA polymerase sigma-70 region 2" evidence="5">
    <location>
        <begin position="16"/>
        <end position="79"/>
    </location>
</feature>
<evidence type="ECO:0000256" key="3">
    <source>
        <dbReference type="ARBA" id="ARBA00023082"/>
    </source>
</evidence>
<dbReference type="InterPro" id="IPR007627">
    <property type="entry name" value="RNA_pol_sigma70_r2"/>
</dbReference>
<dbReference type="InterPro" id="IPR013324">
    <property type="entry name" value="RNA_pol_sigma_r3/r4-like"/>
</dbReference>
<accession>A0A6M1TFL8</accession>
<dbReference type="Pfam" id="PF08281">
    <property type="entry name" value="Sigma70_r4_2"/>
    <property type="match status" value="1"/>
</dbReference>
<dbReference type="RefSeq" id="WP_165266179.1">
    <property type="nucleotide sequence ID" value="NZ_JAALLS010000003.1"/>
</dbReference>
<dbReference type="Gene3D" id="1.10.1740.10">
    <property type="match status" value="1"/>
</dbReference>
<evidence type="ECO:0000256" key="4">
    <source>
        <dbReference type="ARBA" id="ARBA00023163"/>
    </source>
</evidence>
<dbReference type="Pfam" id="PF04542">
    <property type="entry name" value="Sigma70_r2"/>
    <property type="match status" value="1"/>
</dbReference>
<comment type="caution">
    <text evidence="7">The sequence shown here is derived from an EMBL/GenBank/DDBJ whole genome shotgun (WGS) entry which is preliminary data.</text>
</comment>
<proteinExistence type="inferred from homology"/>
<reference evidence="7 8" key="1">
    <citation type="submission" date="2020-02" db="EMBL/GenBank/DDBJ databases">
        <title>Aliifodinibius halophilus 2W32, complete genome.</title>
        <authorList>
            <person name="Li Y."/>
            <person name="Wu S."/>
        </authorList>
    </citation>
    <scope>NUCLEOTIDE SEQUENCE [LARGE SCALE GENOMIC DNA]</scope>
    <source>
        <strain evidence="7 8">2W32</strain>
    </source>
</reference>
<evidence type="ECO:0000256" key="2">
    <source>
        <dbReference type="ARBA" id="ARBA00023015"/>
    </source>
</evidence>
<dbReference type="Gene3D" id="1.10.10.10">
    <property type="entry name" value="Winged helix-like DNA-binding domain superfamily/Winged helix DNA-binding domain"/>
    <property type="match status" value="1"/>
</dbReference>
<organism evidence="7 8">
    <name type="scientific">Fodinibius halophilus</name>
    <dbReference type="NCBI Taxonomy" id="1736908"/>
    <lineage>
        <taxon>Bacteria</taxon>
        <taxon>Pseudomonadati</taxon>
        <taxon>Balneolota</taxon>
        <taxon>Balneolia</taxon>
        <taxon>Balneolales</taxon>
        <taxon>Balneolaceae</taxon>
        <taxon>Fodinibius</taxon>
    </lineage>
</organism>
<dbReference type="InterPro" id="IPR036388">
    <property type="entry name" value="WH-like_DNA-bd_sf"/>
</dbReference>
<evidence type="ECO:0000313" key="8">
    <source>
        <dbReference type="Proteomes" id="UP000479132"/>
    </source>
</evidence>
<feature type="domain" description="RNA polymerase sigma factor 70 region 4 type 2" evidence="6">
    <location>
        <begin position="107"/>
        <end position="158"/>
    </location>
</feature>
<keyword evidence="3" id="KW-0731">Sigma factor</keyword>
<dbReference type="InterPro" id="IPR039425">
    <property type="entry name" value="RNA_pol_sigma-70-like"/>
</dbReference>
<dbReference type="GO" id="GO:0003677">
    <property type="term" value="F:DNA binding"/>
    <property type="evidence" value="ECO:0007669"/>
    <property type="project" value="InterPro"/>
</dbReference>
<dbReference type="PANTHER" id="PTHR43133">
    <property type="entry name" value="RNA POLYMERASE ECF-TYPE SIGMA FACTO"/>
    <property type="match status" value="1"/>
</dbReference>
<evidence type="ECO:0000259" key="6">
    <source>
        <dbReference type="Pfam" id="PF08281"/>
    </source>
</evidence>
<dbReference type="Proteomes" id="UP000479132">
    <property type="component" value="Unassembled WGS sequence"/>
</dbReference>
<protein>
    <submittedName>
        <fullName evidence="7">RNA polymerase sigma factor</fullName>
    </submittedName>
</protein>